<evidence type="ECO:0000313" key="2">
    <source>
        <dbReference type="WBParaSite" id="PS1159_v2.g14212.t1"/>
    </source>
</evidence>
<protein>
    <submittedName>
        <fullName evidence="2">C-type lectin domain-containing protein</fullName>
    </submittedName>
</protein>
<dbReference type="Proteomes" id="UP000887580">
    <property type="component" value="Unplaced"/>
</dbReference>
<sequence length="231" mass="26623">MFENFFLIEIQKNTFTSDDFWFGANSLSTTGNWSWMDNTPFDFSDWEKGQPQNFTNCGIIRIQDAKWLSDDCFKSKPYICKIVDMPSKVCTPSWTLYSYTGFCYKVFANATWQDAENKCLADSGHLASIHSFEEAEFVADLAYWPGADVLDGLKQAWIGLYTEDNNTHWQWTDGTPFDYPNWDPGNPDYPGIENCVEIFLESYITNWKAGQFNNFPCSDVVSKFVCKKSPQ</sequence>
<evidence type="ECO:0000313" key="1">
    <source>
        <dbReference type="Proteomes" id="UP000887580"/>
    </source>
</evidence>
<dbReference type="WBParaSite" id="PS1159_v2.g14212.t1">
    <property type="protein sequence ID" value="PS1159_v2.g14212.t1"/>
    <property type="gene ID" value="PS1159_v2.g14212"/>
</dbReference>
<accession>A0AC35F8F0</accession>
<name>A0AC35F8F0_9BILA</name>
<organism evidence="1 2">
    <name type="scientific">Panagrolaimus sp. PS1159</name>
    <dbReference type="NCBI Taxonomy" id="55785"/>
    <lineage>
        <taxon>Eukaryota</taxon>
        <taxon>Metazoa</taxon>
        <taxon>Ecdysozoa</taxon>
        <taxon>Nematoda</taxon>
        <taxon>Chromadorea</taxon>
        <taxon>Rhabditida</taxon>
        <taxon>Tylenchina</taxon>
        <taxon>Panagrolaimomorpha</taxon>
        <taxon>Panagrolaimoidea</taxon>
        <taxon>Panagrolaimidae</taxon>
        <taxon>Panagrolaimus</taxon>
    </lineage>
</organism>
<proteinExistence type="predicted"/>
<reference evidence="2" key="1">
    <citation type="submission" date="2022-11" db="UniProtKB">
        <authorList>
            <consortium name="WormBaseParasite"/>
        </authorList>
    </citation>
    <scope>IDENTIFICATION</scope>
</reference>